<name>A0A9D1W910_9SPHI</name>
<evidence type="ECO:0008006" key="4">
    <source>
        <dbReference type="Google" id="ProtNLM"/>
    </source>
</evidence>
<sequence length="400" mass="42974">MKTMKLKMNFRTLATGVVMSLAVASITSCKEDNSLDIGDETEIFVVDKDNLQGEIKGQEVILEEGRYTLTGKLIVEEGAKLTIKPGVEIVSSKVSSDAFAAVRYIAVSQGAEIDVQGTKEKPVIMTAEEERPGAWGGLVVCGKAPTNKGKSAVAEVSELVYGGDDPEDNSGAIRFLRIEYSGFSYNNEKEFNGLSMFGVGNKTIIENVQVFEGSDDGFEWFGGTVNAKNLVVTNFAEEVGDDLFDWTEGWNGQGENWYGIRTNAGNRGIEADNNSNNHLADPISSPTIKNLTLIGAGDAGNEPQAIKLRVGTKAKFENIVLANWNTGIDIQHDEGVGYVETGDILIDGVKFINVNKKSEGKLTDNTIVDVSKAIVENESATGAGAGVDAPEWTKGWTRGL</sequence>
<evidence type="ECO:0000256" key="1">
    <source>
        <dbReference type="SAM" id="SignalP"/>
    </source>
</evidence>
<feature type="signal peptide" evidence="1">
    <location>
        <begin position="1"/>
        <end position="24"/>
    </location>
</feature>
<reference evidence="2" key="1">
    <citation type="journal article" date="2021" name="PeerJ">
        <title>Extensive microbial diversity within the chicken gut microbiome revealed by metagenomics and culture.</title>
        <authorList>
            <person name="Gilroy R."/>
            <person name="Ravi A."/>
            <person name="Getino M."/>
            <person name="Pursley I."/>
            <person name="Horton D.L."/>
            <person name="Alikhan N.F."/>
            <person name="Baker D."/>
            <person name="Gharbi K."/>
            <person name="Hall N."/>
            <person name="Watson M."/>
            <person name="Adriaenssens E.M."/>
            <person name="Foster-Nyarko E."/>
            <person name="Jarju S."/>
            <person name="Secka A."/>
            <person name="Antonio M."/>
            <person name="Oren A."/>
            <person name="Chaudhuri R.R."/>
            <person name="La Ragione R."/>
            <person name="Hildebrand F."/>
            <person name="Pallen M.J."/>
        </authorList>
    </citation>
    <scope>NUCLEOTIDE SEQUENCE</scope>
    <source>
        <strain evidence="2">1719</strain>
    </source>
</reference>
<organism evidence="2 3">
    <name type="scientific">Candidatus Sphingobacterium stercoripullorum</name>
    <dbReference type="NCBI Taxonomy" id="2838759"/>
    <lineage>
        <taxon>Bacteria</taxon>
        <taxon>Pseudomonadati</taxon>
        <taxon>Bacteroidota</taxon>
        <taxon>Sphingobacteriia</taxon>
        <taxon>Sphingobacteriales</taxon>
        <taxon>Sphingobacteriaceae</taxon>
        <taxon>Sphingobacterium</taxon>
    </lineage>
</organism>
<dbReference type="EMBL" id="DXEZ01000176">
    <property type="protein sequence ID" value="HIX54645.1"/>
    <property type="molecule type" value="Genomic_DNA"/>
</dbReference>
<dbReference type="AlphaFoldDB" id="A0A9D1W910"/>
<accession>A0A9D1W910</accession>
<dbReference type="SUPFAM" id="SSF51126">
    <property type="entry name" value="Pectin lyase-like"/>
    <property type="match status" value="1"/>
</dbReference>
<dbReference type="InterPro" id="IPR011050">
    <property type="entry name" value="Pectin_lyase_fold/virulence"/>
</dbReference>
<dbReference type="PROSITE" id="PS51257">
    <property type="entry name" value="PROKAR_LIPOPROTEIN"/>
    <property type="match status" value="1"/>
</dbReference>
<feature type="chain" id="PRO_5039489543" description="Lipoprotein" evidence="1">
    <location>
        <begin position="25"/>
        <end position="400"/>
    </location>
</feature>
<dbReference type="PANTHER" id="PTHR41339:SF1">
    <property type="entry name" value="SECRETED PROTEIN"/>
    <property type="match status" value="1"/>
</dbReference>
<comment type="caution">
    <text evidence="2">The sequence shown here is derived from an EMBL/GenBank/DDBJ whole genome shotgun (WGS) entry which is preliminary data.</text>
</comment>
<dbReference type="PANTHER" id="PTHR41339">
    <property type="entry name" value="LIPL48"/>
    <property type="match status" value="1"/>
</dbReference>
<dbReference type="Proteomes" id="UP000824156">
    <property type="component" value="Unassembled WGS sequence"/>
</dbReference>
<keyword evidence="1" id="KW-0732">Signal</keyword>
<protein>
    <recommendedName>
        <fullName evidence="4">Lipoprotein</fullName>
    </recommendedName>
</protein>
<evidence type="ECO:0000313" key="3">
    <source>
        <dbReference type="Proteomes" id="UP000824156"/>
    </source>
</evidence>
<proteinExistence type="predicted"/>
<evidence type="ECO:0000313" key="2">
    <source>
        <dbReference type="EMBL" id="HIX54645.1"/>
    </source>
</evidence>
<reference evidence="2" key="2">
    <citation type="submission" date="2021-04" db="EMBL/GenBank/DDBJ databases">
        <authorList>
            <person name="Gilroy R."/>
        </authorList>
    </citation>
    <scope>NUCLEOTIDE SEQUENCE</scope>
    <source>
        <strain evidence="2">1719</strain>
    </source>
</reference>
<gene>
    <name evidence="2" type="ORF">H9853_06435</name>
</gene>